<protein>
    <submittedName>
        <fullName evidence="2">Uncharacterized protein</fullName>
    </submittedName>
</protein>
<evidence type="ECO:0000313" key="3">
    <source>
        <dbReference type="Proteomes" id="UP000579945"/>
    </source>
</evidence>
<evidence type="ECO:0000256" key="1">
    <source>
        <dbReference type="SAM" id="MobiDB-lite"/>
    </source>
</evidence>
<dbReference type="RefSeq" id="WP_281388161.1">
    <property type="nucleotide sequence ID" value="NZ_BAAAXX010000110.1"/>
</dbReference>
<feature type="region of interest" description="Disordered" evidence="1">
    <location>
        <begin position="1"/>
        <end position="42"/>
    </location>
</feature>
<comment type="caution">
    <text evidence="2">The sequence shown here is derived from an EMBL/GenBank/DDBJ whole genome shotgun (WGS) entry which is preliminary data.</text>
</comment>
<keyword evidence="3" id="KW-1185">Reference proteome</keyword>
<organism evidence="2 3">
    <name type="scientific">Nonomuraea dietziae</name>
    <dbReference type="NCBI Taxonomy" id="65515"/>
    <lineage>
        <taxon>Bacteria</taxon>
        <taxon>Bacillati</taxon>
        <taxon>Actinomycetota</taxon>
        <taxon>Actinomycetes</taxon>
        <taxon>Streptosporangiales</taxon>
        <taxon>Streptosporangiaceae</taxon>
        <taxon>Nonomuraea</taxon>
    </lineage>
</organism>
<proteinExistence type="predicted"/>
<feature type="compositionally biased region" description="Basic and acidic residues" evidence="1">
    <location>
        <begin position="1"/>
        <end position="11"/>
    </location>
</feature>
<dbReference type="GeneID" id="95396294"/>
<gene>
    <name evidence="2" type="ORF">FHR33_003277</name>
</gene>
<dbReference type="Proteomes" id="UP000579945">
    <property type="component" value="Unassembled WGS sequence"/>
</dbReference>
<dbReference type="EMBL" id="JACIBV010000001">
    <property type="protein sequence ID" value="MBB3727417.1"/>
    <property type="molecule type" value="Genomic_DNA"/>
</dbReference>
<accession>A0A7W5YNF9</accession>
<name>A0A7W5YNF9_9ACTN</name>
<evidence type="ECO:0000313" key="2">
    <source>
        <dbReference type="EMBL" id="MBB3727417.1"/>
    </source>
</evidence>
<dbReference type="AlphaFoldDB" id="A0A7W5YNF9"/>
<sequence length="42" mass="4350">MSTATFRDESATGRCSAESPPPARPDASPAREVIHLVPRAGG</sequence>
<reference evidence="2 3" key="1">
    <citation type="submission" date="2020-08" db="EMBL/GenBank/DDBJ databases">
        <title>Sequencing the genomes of 1000 actinobacteria strains.</title>
        <authorList>
            <person name="Klenk H.-P."/>
        </authorList>
    </citation>
    <scope>NUCLEOTIDE SEQUENCE [LARGE SCALE GENOMIC DNA]</scope>
    <source>
        <strain evidence="2 3">DSM 44320</strain>
    </source>
</reference>